<organism evidence="4 5">
    <name type="scientific">Coniochaeta pulveracea</name>
    <dbReference type="NCBI Taxonomy" id="177199"/>
    <lineage>
        <taxon>Eukaryota</taxon>
        <taxon>Fungi</taxon>
        <taxon>Dikarya</taxon>
        <taxon>Ascomycota</taxon>
        <taxon>Pezizomycotina</taxon>
        <taxon>Sordariomycetes</taxon>
        <taxon>Sordariomycetidae</taxon>
        <taxon>Coniochaetales</taxon>
        <taxon>Coniochaetaceae</taxon>
        <taxon>Coniochaeta</taxon>
    </lineage>
</organism>
<protein>
    <recommendedName>
        <fullName evidence="6">Glutamate-1-semialdehyde 2,1-aminomutase</fullName>
    </recommendedName>
</protein>
<evidence type="ECO:0000256" key="3">
    <source>
        <dbReference type="RuleBase" id="RU003560"/>
    </source>
</evidence>
<dbReference type="InterPro" id="IPR015421">
    <property type="entry name" value="PyrdxlP-dep_Trfase_major"/>
</dbReference>
<dbReference type="PANTHER" id="PTHR43713:SF3">
    <property type="entry name" value="GLUTAMATE-1-SEMIALDEHYDE 2,1-AMINOMUTASE 1, CHLOROPLASTIC-RELATED"/>
    <property type="match status" value="1"/>
</dbReference>
<dbReference type="GO" id="GO:0030170">
    <property type="term" value="F:pyridoxal phosphate binding"/>
    <property type="evidence" value="ECO:0007669"/>
    <property type="project" value="InterPro"/>
</dbReference>
<sequence length="437" mass="47589">MSSTSKTLESALAEAQARFKARNTRSAELHAEASSWLPGGNTRTTLHTTPFPVYMSSGKDHTVTSEDGHTYTDLVGELSAGLYGHSNPVILSAMQKVLSSVGLNLGAQTVHETEMAKAICERFDLERVRFTNSGTEATLHALAAARRFTGKRKVVVFGGGYHGSAFMFGGGKRADNNVDMADWIVVTYNDLIMARKRIHMDGVAACLVEGVQGSGGGIRGSEQFLAGVQEACRDAGVLFILDEVMTSRLAPGGFASTIKDLKPDLKTFGKWLGGGLAFGAFGGRQDVMAAFDPSQPGSLTHGGTFNNNTLAMYVGHAGLTQIYTPEVCVEFNNRGDELRKCLEAVTKGTKMCFTGKGSLLASHFTEKGLQTLESQEDEVEELKDLFWYEMMEEKFWSVRRGNVSLVLGTPQEELDRFVECVRAFLDRHRDLVAIEQK</sequence>
<evidence type="ECO:0000313" key="5">
    <source>
        <dbReference type="Proteomes" id="UP000275385"/>
    </source>
</evidence>
<comment type="caution">
    <text evidence="4">The sequence shown here is derived from an EMBL/GenBank/DDBJ whole genome shotgun (WGS) entry which is preliminary data.</text>
</comment>
<gene>
    <name evidence="4" type="ORF">DL546_002683</name>
</gene>
<dbReference type="PANTHER" id="PTHR43713">
    <property type="entry name" value="GLUTAMATE-1-SEMIALDEHYDE 2,1-AMINOMUTASE"/>
    <property type="match status" value="1"/>
</dbReference>
<dbReference type="Pfam" id="PF00202">
    <property type="entry name" value="Aminotran_3"/>
    <property type="match status" value="1"/>
</dbReference>
<dbReference type="Proteomes" id="UP000275385">
    <property type="component" value="Unassembled WGS sequence"/>
</dbReference>
<evidence type="ECO:0000256" key="1">
    <source>
        <dbReference type="ARBA" id="ARBA00001933"/>
    </source>
</evidence>
<comment type="similarity">
    <text evidence="3">Belongs to the class-III pyridoxal-phosphate-dependent aminotransferase family.</text>
</comment>
<accession>A0A420YLP8</accession>
<name>A0A420YLP8_9PEZI</name>
<dbReference type="OrthoDB" id="425114at2759"/>
<dbReference type="InterPro" id="IPR015424">
    <property type="entry name" value="PyrdxlP-dep_Trfase"/>
</dbReference>
<evidence type="ECO:0008006" key="6">
    <source>
        <dbReference type="Google" id="ProtNLM"/>
    </source>
</evidence>
<reference evidence="4 5" key="1">
    <citation type="submission" date="2018-08" db="EMBL/GenBank/DDBJ databases">
        <title>Draft genome of the lignicolous fungus Coniochaeta pulveracea.</title>
        <authorList>
            <person name="Borstlap C.J."/>
            <person name="De Witt R.N."/>
            <person name="Botha A."/>
            <person name="Volschenk H."/>
        </authorList>
    </citation>
    <scope>NUCLEOTIDE SEQUENCE [LARGE SCALE GENOMIC DNA]</scope>
    <source>
        <strain evidence="4 5">CAB683</strain>
    </source>
</reference>
<dbReference type="EMBL" id="QVQW01000003">
    <property type="protein sequence ID" value="RKU48755.1"/>
    <property type="molecule type" value="Genomic_DNA"/>
</dbReference>
<dbReference type="InterPro" id="IPR015422">
    <property type="entry name" value="PyrdxlP-dep_Trfase_small"/>
</dbReference>
<evidence type="ECO:0000256" key="2">
    <source>
        <dbReference type="ARBA" id="ARBA00022898"/>
    </source>
</evidence>
<dbReference type="SUPFAM" id="SSF53383">
    <property type="entry name" value="PLP-dependent transferases"/>
    <property type="match status" value="1"/>
</dbReference>
<dbReference type="Gene3D" id="3.40.640.10">
    <property type="entry name" value="Type I PLP-dependent aspartate aminotransferase-like (Major domain)"/>
    <property type="match status" value="1"/>
</dbReference>
<keyword evidence="5" id="KW-1185">Reference proteome</keyword>
<comment type="cofactor">
    <cofactor evidence="1">
        <name>pyridoxal 5'-phosphate</name>
        <dbReference type="ChEBI" id="CHEBI:597326"/>
    </cofactor>
</comment>
<keyword evidence="2 3" id="KW-0663">Pyridoxal phosphate</keyword>
<dbReference type="STRING" id="177199.A0A420YLP8"/>
<dbReference type="AlphaFoldDB" id="A0A420YLP8"/>
<dbReference type="Gene3D" id="3.90.1150.10">
    <property type="entry name" value="Aspartate Aminotransferase, domain 1"/>
    <property type="match status" value="1"/>
</dbReference>
<evidence type="ECO:0000313" key="4">
    <source>
        <dbReference type="EMBL" id="RKU48755.1"/>
    </source>
</evidence>
<dbReference type="GO" id="GO:0008483">
    <property type="term" value="F:transaminase activity"/>
    <property type="evidence" value="ECO:0007669"/>
    <property type="project" value="InterPro"/>
</dbReference>
<dbReference type="InterPro" id="IPR005814">
    <property type="entry name" value="Aminotrans_3"/>
</dbReference>
<proteinExistence type="inferred from homology"/>